<feature type="non-terminal residue" evidence="1">
    <location>
        <position position="1"/>
    </location>
</feature>
<dbReference type="EMBL" id="CAJVQC010016417">
    <property type="protein sequence ID" value="CAG8676329.1"/>
    <property type="molecule type" value="Genomic_DNA"/>
</dbReference>
<dbReference type="Proteomes" id="UP000789920">
    <property type="component" value="Unassembled WGS sequence"/>
</dbReference>
<keyword evidence="2" id="KW-1185">Reference proteome</keyword>
<protein>
    <submittedName>
        <fullName evidence="1">22314_t:CDS:1</fullName>
    </submittedName>
</protein>
<evidence type="ECO:0000313" key="1">
    <source>
        <dbReference type="EMBL" id="CAG8676329.1"/>
    </source>
</evidence>
<gene>
    <name evidence="1" type="ORF">RPERSI_LOCUS8907</name>
</gene>
<reference evidence="1" key="1">
    <citation type="submission" date="2021-06" db="EMBL/GenBank/DDBJ databases">
        <authorList>
            <person name="Kallberg Y."/>
            <person name="Tangrot J."/>
            <person name="Rosling A."/>
        </authorList>
    </citation>
    <scope>NUCLEOTIDE SEQUENCE</scope>
    <source>
        <strain evidence="1">MA461A</strain>
    </source>
</reference>
<comment type="caution">
    <text evidence="1">The sequence shown here is derived from an EMBL/GenBank/DDBJ whole genome shotgun (WGS) entry which is preliminary data.</text>
</comment>
<evidence type="ECO:0000313" key="2">
    <source>
        <dbReference type="Proteomes" id="UP000789920"/>
    </source>
</evidence>
<name>A0ACA9NTD7_9GLOM</name>
<accession>A0ACA9NTD7</accession>
<sequence>TSFQRYLFEIFEYFNDIIRIFEIGTASNKCVVLITQVCERYPKNSKTLIDYRHPNIKGTNFIEAASTLTRDRESCIPPVSSRNLN</sequence>
<organism evidence="1 2">
    <name type="scientific">Racocetra persica</name>
    <dbReference type="NCBI Taxonomy" id="160502"/>
    <lineage>
        <taxon>Eukaryota</taxon>
        <taxon>Fungi</taxon>
        <taxon>Fungi incertae sedis</taxon>
        <taxon>Mucoromycota</taxon>
        <taxon>Glomeromycotina</taxon>
        <taxon>Glomeromycetes</taxon>
        <taxon>Diversisporales</taxon>
        <taxon>Gigasporaceae</taxon>
        <taxon>Racocetra</taxon>
    </lineage>
</organism>
<proteinExistence type="predicted"/>